<dbReference type="Proteomes" id="UP001597475">
    <property type="component" value="Unassembled WGS sequence"/>
</dbReference>
<dbReference type="RefSeq" id="WP_386842333.1">
    <property type="nucleotide sequence ID" value="NZ_JBHUMK010000007.1"/>
</dbReference>
<evidence type="ECO:0000313" key="1">
    <source>
        <dbReference type="EMBL" id="MFD2608095.1"/>
    </source>
</evidence>
<organism evidence="1 2">
    <name type="scientific">Deinococcus taklimakanensis</name>
    <dbReference type="NCBI Taxonomy" id="536443"/>
    <lineage>
        <taxon>Bacteria</taxon>
        <taxon>Thermotogati</taxon>
        <taxon>Deinococcota</taxon>
        <taxon>Deinococci</taxon>
        <taxon>Deinococcales</taxon>
        <taxon>Deinococcaceae</taxon>
        <taxon>Deinococcus</taxon>
    </lineage>
</organism>
<dbReference type="SUPFAM" id="SSF56784">
    <property type="entry name" value="HAD-like"/>
    <property type="match status" value="1"/>
</dbReference>
<dbReference type="InterPro" id="IPR036412">
    <property type="entry name" value="HAD-like_sf"/>
</dbReference>
<evidence type="ECO:0000313" key="2">
    <source>
        <dbReference type="Proteomes" id="UP001597475"/>
    </source>
</evidence>
<dbReference type="InterPro" id="IPR023214">
    <property type="entry name" value="HAD_sf"/>
</dbReference>
<reference evidence="2" key="1">
    <citation type="journal article" date="2019" name="Int. J. Syst. Evol. Microbiol.">
        <title>The Global Catalogue of Microorganisms (GCM) 10K type strain sequencing project: providing services to taxonomists for standard genome sequencing and annotation.</title>
        <authorList>
            <consortium name="The Broad Institute Genomics Platform"/>
            <consortium name="The Broad Institute Genome Sequencing Center for Infectious Disease"/>
            <person name="Wu L."/>
            <person name="Ma J."/>
        </authorList>
    </citation>
    <scope>NUCLEOTIDE SEQUENCE [LARGE SCALE GENOMIC DNA]</scope>
    <source>
        <strain evidence="2">KCTC 33842</strain>
    </source>
</reference>
<evidence type="ECO:0008006" key="3">
    <source>
        <dbReference type="Google" id="ProtNLM"/>
    </source>
</evidence>
<protein>
    <recommendedName>
        <fullName evidence="3">Sucrose phosphatase-like domain-containing protein</fullName>
    </recommendedName>
</protein>
<keyword evidence="2" id="KW-1185">Reference proteome</keyword>
<accession>A0ABW5NZ75</accession>
<proteinExistence type="predicted"/>
<sequence>MTALVAFADLDDTLFQTLRKLPGRDPADLSPATVDTRGEPHSYCAPAQTALLELLRLGAVTVIPVTGRDPAAMNRVTLPFRSWRVLDHGLTVLNPAGEPDAEWAARVTAHLTPLQDALREHTDDLRPHADALGGRLKVHKAHGVPFMAVLKHPDANAQALAELQTRWEAAVEGNAHLHVIANANNVSLLPRALGKAQAVRWLRDRHFPHATLTLGLGDSVSDLPFMRECDFALTPAHGQLLRAVAGLHLPQR</sequence>
<dbReference type="EMBL" id="JBHUMK010000007">
    <property type="protein sequence ID" value="MFD2608095.1"/>
    <property type="molecule type" value="Genomic_DNA"/>
</dbReference>
<comment type="caution">
    <text evidence="1">The sequence shown here is derived from an EMBL/GenBank/DDBJ whole genome shotgun (WGS) entry which is preliminary data.</text>
</comment>
<dbReference type="Gene3D" id="3.40.50.1000">
    <property type="entry name" value="HAD superfamily/HAD-like"/>
    <property type="match status" value="1"/>
</dbReference>
<dbReference type="InterPro" id="IPR024197">
    <property type="entry name" value="TPP-like"/>
</dbReference>
<gene>
    <name evidence="1" type="ORF">ACFSR9_01390</name>
</gene>
<dbReference type="Gene3D" id="3.90.1070.10">
    <property type="match status" value="1"/>
</dbReference>
<name>A0ABW5NZ75_9DEIO</name>
<dbReference type="PIRSF" id="PIRSF030802">
    <property type="entry name" value="UCP030802"/>
    <property type="match status" value="1"/>
</dbReference>